<feature type="non-terminal residue" evidence="1">
    <location>
        <position position="1"/>
    </location>
</feature>
<organism evidence="1 2">
    <name type="scientific">Trifolium pratense</name>
    <name type="common">Red clover</name>
    <dbReference type="NCBI Taxonomy" id="57577"/>
    <lineage>
        <taxon>Eukaryota</taxon>
        <taxon>Viridiplantae</taxon>
        <taxon>Streptophyta</taxon>
        <taxon>Embryophyta</taxon>
        <taxon>Tracheophyta</taxon>
        <taxon>Spermatophyta</taxon>
        <taxon>Magnoliopsida</taxon>
        <taxon>eudicotyledons</taxon>
        <taxon>Gunneridae</taxon>
        <taxon>Pentapetalae</taxon>
        <taxon>rosids</taxon>
        <taxon>fabids</taxon>
        <taxon>Fabales</taxon>
        <taxon>Fabaceae</taxon>
        <taxon>Papilionoideae</taxon>
        <taxon>50 kb inversion clade</taxon>
        <taxon>NPAAA clade</taxon>
        <taxon>Hologalegina</taxon>
        <taxon>IRL clade</taxon>
        <taxon>Trifolieae</taxon>
        <taxon>Trifolium</taxon>
    </lineage>
</organism>
<evidence type="ECO:0000313" key="2">
    <source>
        <dbReference type="Proteomes" id="UP000236291"/>
    </source>
</evidence>
<comment type="caution">
    <text evidence="1">The sequence shown here is derived from an EMBL/GenBank/DDBJ whole genome shotgun (WGS) entry which is preliminary data.</text>
</comment>
<dbReference type="AlphaFoldDB" id="A0A2K3LX35"/>
<accession>A0A2K3LX35</accession>
<dbReference type="EMBL" id="ASHM01043372">
    <property type="protein sequence ID" value="PNX83100.1"/>
    <property type="molecule type" value="Genomic_DNA"/>
</dbReference>
<reference evidence="1 2" key="1">
    <citation type="journal article" date="2014" name="Am. J. Bot.">
        <title>Genome assembly and annotation for red clover (Trifolium pratense; Fabaceae).</title>
        <authorList>
            <person name="Istvanek J."/>
            <person name="Jaros M."/>
            <person name="Krenek A."/>
            <person name="Repkova J."/>
        </authorList>
    </citation>
    <scope>NUCLEOTIDE SEQUENCE [LARGE SCALE GENOMIC DNA]</scope>
    <source>
        <strain evidence="2">cv. Tatra</strain>
        <tissue evidence="1">Young leaves</tissue>
    </source>
</reference>
<proteinExistence type="predicted"/>
<reference evidence="1 2" key="2">
    <citation type="journal article" date="2017" name="Front. Plant Sci.">
        <title>Gene Classification and Mining of Molecular Markers Useful in Red Clover (Trifolium pratense) Breeding.</title>
        <authorList>
            <person name="Istvanek J."/>
            <person name="Dluhosova J."/>
            <person name="Dluhos P."/>
            <person name="Patkova L."/>
            <person name="Nedelnik J."/>
            <person name="Repkova J."/>
        </authorList>
    </citation>
    <scope>NUCLEOTIDE SEQUENCE [LARGE SCALE GENOMIC DNA]</scope>
    <source>
        <strain evidence="2">cv. Tatra</strain>
        <tissue evidence="1">Young leaves</tissue>
    </source>
</reference>
<evidence type="ECO:0000313" key="1">
    <source>
        <dbReference type="EMBL" id="PNX83100.1"/>
    </source>
</evidence>
<sequence>RDVMVNVGIHCHAIAVKVLGDGVVGLGAVLDVCDSKRKLE</sequence>
<dbReference type="Proteomes" id="UP000236291">
    <property type="component" value="Unassembled WGS sequence"/>
</dbReference>
<gene>
    <name evidence="1" type="ORF">L195_g039138</name>
</gene>
<name>A0A2K3LX35_TRIPR</name>
<protein>
    <submittedName>
        <fullName evidence="1">Uncharacterized protein</fullName>
    </submittedName>
</protein>